<keyword evidence="4" id="KW-0479">Metal-binding</keyword>
<dbReference type="InterPro" id="IPR036691">
    <property type="entry name" value="Endo/exonu/phosph_ase_sf"/>
</dbReference>
<dbReference type="PANTHER" id="PTHR15822">
    <property type="entry name" value="TRAF AND TNF RECEPTOR-ASSOCIATED PROTEIN"/>
    <property type="match status" value="1"/>
</dbReference>
<dbReference type="GO" id="GO:0003697">
    <property type="term" value="F:single-stranded DNA binding"/>
    <property type="evidence" value="ECO:0007669"/>
    <property type="project" value="TreeGrafter"/>
</dbReference>
<dbReference type="EMBL" id="JAAGMA010000667">
    <property type="protein sequence ID" value="NEB11999.1"/>
    <property type="molecule type" value="Genomic_DNA"/>
</dbReference>
<reference evidence="10 11" key="1">
    <citation type="submission" date="2020-01" db="EMBL/GenBank/DDBJ databases">
        <title>Insect and environment-associated Actinomycetes.</title>
        <authorList>
            <person name="Currrie C."/>
            <person name="Chevrette M."/>
            <person name="Carlson C."/>
            <person name="Stubbendieck R."/>
            <person name="Wendt-Pienkowski E."/>
        </authorList>
    </citation>
    <scope>NUCLEOTIDE SEQUENCE [LARGE SCALE GENOMIC DNA]</scope>
    <source>
        <strain evidence="10 11">SID14163</strain>
    </source>
</reference>
<keyword evidence="5" id="KW-0227">DNA damage</keyword>
<evidence type="ECO:0000256" key="3">
    <source>
        <dbReference type="ARBA" id="ARBA00022722"/>
    </source>
</evidence>
<dbReference type="PANTHER" id="PTHR15822:SF4">
    <property type="entry name" value="TYROSYL-DNA PHOSPHODIESTERASE 2"/>
    <property type="match status" value="1"/>
</dbReference>
<evidence type="ECO:0000256" key="5">
    <source>
        <dbReference type="ARBA" id="ARBA00022763"/>
    </source>
</evidence>
<keyword evidence="7" id="KW-0460">Magnesium</keyword>
<dbReference type="GO" id="GO:0004527">
    <property type="term" value="F:exonuclease activity"/>
    <property type="evidence" value="ECO:0007669"/>
    <property type="project" value="UniProtKB-KW"/>
</dbReference>
<dbReference type="Gene3D" id="3.60.10.10">
    <property type="entry name" value="Endonuclease/exonuclease/phosphatase"/>
    <property type="match status" value="1"/>
</dbReference>
<evidence type="ECO:0000313" key="11">
    <source>
        <dbReference type="Proteomes" id="UP000470446"/>
    </source>
</evidence>
<keyword evidence="8" id="KW-0234">DNA repair</keyword>
<dbReference type="InterPro" id="IPR005135">
    <property type="entry name" value="Endo/exonuclease/phosphatase"/>
</dbReference>
<comment type="cofactor">
    <cofactor evidence="1">
        <name>Mn(2+)</name>
        <dbReference type="ChEBI" id="CHEBI:29035"/>
    </cofactor>
</comment>
<dbReference type="GO" id="GO:0005737">
    <property type="term" value="C:cytoplasm"/>
    <property type="evidence" value="ECO:0007669"/>
    <property type="project" value="TreeGrafter"/>
</dbReference>
<dbReference type="InterPro" id="IPR051547">
    <property type="entry name" value="TDP2-like"/>
</dbReference>
<evidence type="ECO:0000256" key="7">
    <source>
        <dbReference type="ARBA" id="ARBA00022842"/>
    </source>
</evidence>
<comment type="caution">
    <text evidence="10">The sequence shown here is derived from an EMBL/GenBank/DDBJ whole genome shotgun (WGS) entry which is preliminary data.</text>
</comment>
<dbReference type="GO" id="GO:0070260">
    <property type="term" value="F:5'-tyrosyl-DNA phosphodiesterase activity"/>
    <property type="evidence" value="ECO:0007669"/>
    <property type="project" value="TreeGrafter"/>
</dbReference>
<evidence type="ECO:0000259" key="9">
    <source>
        <dbReference type="Pfam" id="PF03372"/>
    </source>
</evidence>
<evidence type="ECO:0000256" key="2">
    <source>
        <dbReference type="ARBA" id="ARBA00001946"/>
    </source>
</evidence>
<keyword evidence="10" id="KW-0269">Exonuclease</keyword>
<evidence type="ECO:0000256" key="1">
    <source>
        <dbReference type="ARBA" id="ARBA00001936"/>
    </source>
</evidence>
<sequence>MIPAGRPSARGSLRGRGLTGAITASVLLALVAAVAVVRSTTSAPPAHSASRTLTLTVATWNMCGVRQWNCSDTGSPAAKTSALRRLATADGARVLLLQEACSEDLEAARKGLGRSWQLAFQPYFSRDRAGTTTHVRCAGTGHGLAGFAVLSAYPLTSVRTVPSQQPSTGLQRGILCATLAAPDVRVCDAHLTLPDGDAAHPGWEYRDDQLKALMAAVPGQRTVFGGDFNLDPPGPRNPAAWVWPSAAYRTYQECDQASPSSRTARATHASGHKLDYLFTGLPRIACTVRDTGRSDHRALLLEVRTG</sequence>
<dbReference type="Pfam" id="PF03372">
    <property type="entry name" value="Exo_endo_phos"/>
    <property type="match status" value="1"/>
</dbReference>
<evidence type="ECO:0000313" key="10">
    <source>
        <dbReference type="EMBL" id="NEB11999.1"/>
    </source>
</evidence>
<evidence type="ECO:0000256" key="4">
    <source>
        <dbReference type="ARBA" id="ARBA00022723"/>
    </source>
</evidence>
<keyword evidence="3" id="KW-0540">Nuclease</keyword>
<gene>
    <name evidence="10" type="ORF">G3I32_24680</name>
</gene>
<name>A0A7K3PS06_9ACTN</name>
<proteinExistence type="predicted"/>
<keyword evidence="10" id="KW-0255">Endonuclease</keyword>
<dbReference type="SUPFAM" id="SSF56219">
    <property type="entry name" value="DNase I-like"/>
    <property type="match status" value="1"/>
</dbReference>
<feature type="domain" description="Endonuclease/exonuclease/phosphatase" evidence="9">
    <location>
        <begin position="58"/>
        <end position="296"/>
    </location>
</feature>
<organism evidence="10 11">
    <name type="scientific">Streptomyces coelicoflavus</name>
    <dbReference type="NCBI Taxonomy" id="285562"/>
    <lineage>
        <taxon>Bacteria</taxon>
        <taxon>Bacillati</taxon>
        <taxon>Actinomycetota</taxon>
        <taxon>Actinomycetes</taxon>
        <taxon>Kitasatosporales</taxon>
        <taxon>Streptomycetaceae</taxon>
        <taxon>Streptomyces</taxon>
    </lineage>
</organism>
<dbReference type="Proteomes" id="UP000470446">
    <property type="component" value="Unassembled WGS sequence"/>
</dbReference>
<dbReference type="GO" id="GO:0004519">
    <property type="term" value="F:endonuclease activity"/>
    <property type="evidence" value="ECO:0007669"/>
    <property type="project" value="UniProtKB-KW"/>
</dbReference>
<dbReference type="GO" id="GO:0046872">
    <property type="term" value="F:metal ion binding"/>
    <property type="evidence" value="ECO:0007669"/>
    <property type="project" value="UniProtKB-KW"/>
</dbReference>
<comment type="cofactor">
    <cofactor evidence="2">
        <name>Mg(2+)</name>
        <dbReference type="ChEBI" id="CHEBI:18420"/>
    </cofactor>
</comment>
<accession>A0A7K3PS06</accession>
<protein>
    <submittedName>
        <fullName evidence="10">Endonuclease/exonuclease/phosphatase family protein</fullName>
    </submittedName>
</protein>
<evidence type="ECO:0000256" key="6">
    <source>
        <dbReference type="ARBA" id="ARBA00022801"/>
    </source>
</evidence>
<dbReference type="GO" id="GO:0006302">
    <property type="term" value="P:double-strand break repair"/>
    <property type="evidence" value="ECO:0007669"/>
    <property type="project" value="TreeGrafter"/>
</dbReference>
<keyword evidence="6" id="KW-0378">Hydrolase</keyword>
<dbReference type="AlphaFoldDB" id="A0A7K3PS06"/>
<evidence type="ECO:0000256" key="8">
    <source>
        <dbReference type="ARBA" id="ARBA00023204"/>
    </source>
</evidence>